<protein>
    <recommendedName>
        <fullName evidence="3">Mandelate racemase/muconate lactonizing enzyme N-terminal domain-containing protein</fullName>
    </recommendedName>
</protein>
<accession>K9FUI5</accession>
<reference evidence="2" key="1">
    <citation type="journal article" date="2012" name="BMC Genomics">
        <title>Genome sequence of the necrotrophic fungus Penicillium digitatum, the main postharvest pathogen of citrus.</title>
        <authorList>
            <person name="Marcet-Houben M."/>
            <person name="Ballester A.-R."/>
            <person name="de la Fuente B."/>
            <person name="Harries E."/>
            <person name="Marcos J.F."/>
            <person name="Gonzalez-Candelas L."/>
            <person name="Gabaldon T."/>
        </authorList>
    </citation>
    <scope>NUCLEOTIDE SEQUENCE [LARGE SCALE GENOMIC DNA]</scope>
    <source>
        <strain evidence="2">Pd1 / CECT 20795</strain>
    </source>
</reference>
<dbReference type="HOGENOM" id="CLU_2886521_0_0_1"/>
<evidence type="ECO:0000313" key="2">
    <source>
        <dbReference type="Proteomes" id="UP000009886"/>
    </source>
</evidence>
<proteinExistence type="predicted"/>
<dbReference type="Proteomes" id="UP000009886">
    <property type="component" value="Unassembled WGS sequence"/>
</dbReference>
<dbReference type="KEGG" id="pdp:PDIP_79880"/>
<sequence length="63" mass="7108">MHIISIKLYIIRGASRTDYPYGIDELSLSCLVSIETDTGLVGRGEGTSRFSMARRGRQKFVVW</sequence>
<dbReference type="OrthoDB" id="17395at2759"/>
<comment type="caution">
    <text evidence="1">The sequence shown here is derived from an EMBL/GenBank/DDBJ whole genome shotgun (WGS) entry which is preliminary data.</text>
</comment>
<dbReference type="VEuPathDB" id="FungiDB:PDIP_79880"/>
<dbReference type="EMBL" id="AKCU01000481">
    <property type="protein sequence ID" value="EKV06363.1"/>
    <property type="molecule type" value="Genomic_DNA"/>
</dbReference>
<evidence type="ECO:0000313" key="1">
    <source>
        <dbReference type="EMBL" id="EKV06363.1"/>
    </source>
</evidence>
<dbReference type="AlphaFoldDB" id="K9FUI5"/>
<name>K9FUI5_PEND1</name>
<organism evidence="1 2">
    <name type="scientific">Penicillium digitatum (strain Pd1 / CECT 20795)</name>
    <name type="common">Green mold</name>
    <dbReference type="NCBI Taxonomy" id="1170230"/>
    <lineage>
        <taxon>Eukaryota</taxon>
        <taxon>Fungi</taxon>
        <taxon>Dikarya</taxon>
        <taxon>Ascomycota</taxon>
        <taxon>Pezizomycotina</taxon>
        <taxon>Eurotiomycetes</taxon>
        <taxon>Eurotiomycetidae</taxon>
        <taxon>Eurotiales</taxon>
        <taxon>Aspergillaceae</taxon>
        <taxon>Penicillium</taxon>
    </lineage>
</organism>
<evidence type="ECO:0008006" key="3">
    <source>
        <dbReference type="Google" id="ProtNLM"/>
    </source>
</evidence>
<gene>
    <name evidence="1" type="ORF">PDIP_79880</name>
</gene>